<dbReference type="InterPro" id="IPR000618">
    <property type="entry name" value="Insect_cuticle"/>
</dbReference>
<dbReference type="Pfam" id="PF13855">
    <property type="entry name" value="LRR_8"/>
    <property type="match status" value="1"/>
</dbReference>
<evidence type="ECO:0000313" key="6">
    <source>
        <dbReference type="Proteomes" id="UP000069272"/>
    </source>
</evidence>
<evidence type="ECO:0000256" key="2">
    <source>
        <dbReference type="ARBA" id="ARBA00022729"/>
    </source>
</evidence>
<dbReference type="GO" id="GO:0005615">
    <property type="term" value="C:extracellular space"/>
    <property type="evidence" value="ECO:0007669"/>
    <property type="project" value="TreeGrafter"/>
</dbReference>
<dbReference type="VEuPathDB" id="VectorBase:AALB005921"/>
<dbReference type="Proteomes" id="UP000069272">
    <property type="component" value="Chromosome 3L"/>
</dbReference>
<evidence type="ECO:0000313" key="5">
    <source>
        <dbReference type="EnsemblMetazoa" id="AALB005921-PA"/>
    </source>
</evidence>
<evidence type="ECO:0000256" key="1">
    <source>
        <dbReference type="ARBA" id="ARBA00022614"/>
    </source>
</evidence>
<organism evidence="5 6">
    <name type="scientific">Anopheles albimanus</name>
    <name type="common">New world malaria mosquito</name>
    <dbReference type="NCBI Taxonomy" id="7167"/>
    <lineage>
        <taxon>Eukaryota</taxon>
        <taxon>Metazoa</taxon>
        <taxon>Ecdysozoa</taxon>
        <taxon>Arthropoda</taxon>
        <taxon>Hexapoda</taxon>
        <taxon>Insecta</taxon>
        <taxon>Pterygota</taxon>
        <taxon>Neoptera</taxon>
        <taxon>Endopterygota</taxon>
        <taxon>Diptera</taxon>
        <taxon>Nematocera</taxon>
        <taxon>Culicoidea</taxon>
        <taxon>Culicidae</taxon>
        <taxon>Anophelinae</taxon>
        <taxon>Anopheles</taxon>
    </lineage>
</organism>
<proteinExistence type="predicted"/>
<dbReference type="SMART" id="SM00369">
    <property type="entry name" value="LRR_TYP"/>
    <property type="match status" value="3"/>
</dbReference>
<feature type="compositionally biased region" description="Polar residues" evidence="4">
    <location>
        <begin position="510"/>
        <end position="524"/>
    </location>
</feature>
<keyword evidence="3" id="KW-0677">Repeat</keyword>
<dbReference type="AlphaFoldDB" id="A0A182FHC7"/>
<name>A0A182FHC7_ANOAL</name>
<dbReference type="PANTHER" id="PTHR24373:SF387">
    <property type="entry name" value="LEUCINE-RICH REPEATS AND IMMUNOGLOBULIN-LIKE DOMAINS PROTEIN SMA-10"/>
    <property type="match status" value="1"/>
</dbReference>
<keyword evidence="6" id="KW-1185">Reference proteome</keyword>
<feature type="compositionally biased region" description="Polar residues" evidence="4">
    <location>
        <begin position="576"/>
        <end position="588"/>
    </location>
</feature>
<dbReference type="SUPFAM" id="SSF52058">
    <property type="entry name" value="L domain-like"/>
    <property type="match status" value="1"/>
</dbReference>
<dbReference type="PANTHER" id="PTHR24373">
    <property type="entry name" value="SLIT RELATED LEUCINE-RICH REPEAT NEURONAL PROTEIN"/>
    <property type="match status" value="1"/>
</dbReference>
<dbReference type="EnsemblMetazoa" id="AALB005921-RA">
    <property type="protein sequence ID" value="AALB005921-PA"/>
    <property type="gene ID" value="AALB005921"/>
</dbReference>
<reference evidence="5 6" key="1">
    <citation type="journal article" date="2017" name="G3 (Bethesda)">
        <title>The Physical Genome Mapping of Anopheles albimanus Corrected Scaffold Misassemblies and Identified Interarm Rearrangements in Genus Anopheles.</title>
        <authorList>
            <person name="Artemov G.N."/>
            <person name="Peery A.N."/>
            <person name="Jiang X."/>
            <person name="Tu Z."/>
            <person name="Stegniy V.N."/>
            <person name="Sharakhova M.V."/>
            <person name="Sharakhov I.V."/>
        </authorList>
    </citation>
    <scope>NUCLEOTIDE SEQUENCE [LARGE SCALE GENOMIC DNA]</scope>
    <source>
        <strain evidence="5 6">ALBI9_A</strain>
    </source>
</reference>
<keyword evidence="1" id="KW-0433">Leucine-rich repeat</keyword>
<sequence>MYSLPQIPQASQVYASNIELVRLYPSTFVNVESLDVSYNRLEEFSPNATERPSLLRNLALQGNVALTNFTFLRSLTSLNTLNMAEMNLSAFDFDLLSSMPYVSDLNMSHSNISELSANISGKVIDLSGNAITRVVSNAFPCYSRYRYGECKIDLSNNNIIIIEEDAFMDVSYVNLKNNNISDGIHPNAFKGVNELILSNNDLSNFDFLQQLQSLRKLNLSYVPYFSRCTTSCNVFGKLGSLEILDLSNNGITEIPVGIFSGMVSLRALNLRHNSISYIEYGTFASTIRNPNWSPNSDAIAEVDLSYNKLSELDFSLFTSGRSINRLLLHGNEIQNIPDDIANFGLSTLGLQNTRVTCPNLVKLTLKELAGSYTGATAGAGSGFNRAPAVYPSAAGGYAGSPVAVFPHPWKFGPPSTIGGGFGRPSYPWYGPAGYVYRPPVAHINPDGSYTFSYHTPHSNRDETGDGSGNVAGTYGFQNDGAKHNFSFSAGPDVDLRTNFVQSAGDAGRTGNDNPVNYDPQSVNTRGGLPLEPGRGLVAPASPGGSSSATNGFPDAGAHDGFGSGDGSDQGSLSVIGLSTPSGSDSTDVTPNLVQTRATEANLAGDGATTNRPAGDGRNTIIDRTAGQQGTVDRTLPNNPSHQPDGSRLPGTTQYGANAYPNGPASDIASNFGAGNAGFEVPNNRAGVSSFTTPSPASVLGVEQVVGRPENDPSYNFNLQGAQGQGVPFGNAGAGWNGLPSAAGAGVGLRRPDGSIAAGGDAGSYPGFSPNSAAGSGTGNYGQPGAFSPAGDLNPNNFQYNPSANGGFPAAAGSVPVSGGFGGFNSNGAGAGAGTGGANSFGGEVTNRAGGAAGAGGRMYQFGYSTPDSVRQESADARGNVRGSFAYNNAAGRHDLQYVAGSGTGFRPTGGSLSIPNALSGGANGGSGTPFRDGSFGNTATQPGLTGDGRQFGFDGRLSPANQGQLSNFGATRHAVTRSPQTSVSDIPYPLPDANTFNGSGDGSSYEEESGQFGSGDNIEQATVSSLSSFAQ</sequence>
<protein>
    <submittedName>
        <fullName evidence="5">Uncharacterized protein</fullName>
    </submittedName>
</protein>
<feature type="region of interest" description="Disordered" evidence="4">
    <location>
        <begin position="768"/>
        <end position="793"/>
    </location>
</feature>
<dbReference type="InterPro" id="IPR001611">
    <property type="entry name" value="Leu-rich_rpt"/>
</dbReference>
<feature type="compositionally biased region" description="Polar residues" evidence="4">
    <location>
        <begin position="959"/>
        <end position="969"/>
    </location>
</feature>
<feature type="region of interest" description="Disordered" evidence="4">
    <location>
        <begin position="916"/>
        <end position="1031"/>
    </location>
</feature>
<keyword evidence="2" id="KW-0732">Signal</keyword>
<dbReference type="PROSITE" id="PS51155">
    <property type="entry name" value="CHIT_BIND_RR_2"/>
    <property type="match status" value="1"/>
</dbReference>
<feature type="region of interest" description="Disordered" evidence="4">
    <location>
        <begin position="502"/>
        <end position="588"/>
    </location>
</feature>
<dbReference type="InterPro" id="IPR050328">
    <property type="entry name" value="Dev_Immune_Receptor"/>
</dbReference>
<dbReference type="InterPro" id="IPR003591">
    <property type="entry name" value="Leu-rich_rpt_typical-subtyp"/>
</dbReference>
<dbReference type="Gene3D" id="3.80.10.10">
    <property type="entry name" value="Ribonuclease Inhibitor"/>
    <property type="match status" value="2"/>
</dbReference>
<dbReference type="STRING" id="7167.A0A182FHC7"/>
<dbReference type="InterPro" id="IPR032675">
    <property type="entry name" value="LRR_dom_sf"/>
</dbReference>
<dbReference type="PROSITE" id="PS51450">
    <property type="entry name" value="LRR"/>
    <property type="match status" value="2"/>
</dbReference>
<feature type="compositionally biased region" description="Low complexity" evidence="4">
    <location>
        <begin position="525"/>
        <end position="558"/>
    </location>
</feature>
<feature type="region of interest" description="Disordered" evidence="4">
    <location>
        <begin position="625"/>
        <end position="653"/>
    </location>
</feature>
<dbReference type="GO" id="GO:0031012">
    <property type="term" value="C:extracellular matrix"/>
    <property type="evidence" value="ECO:0007669"/>
    <property type="project" value="TreeGrafter"/>
</dbReference>
<dbReference type="GO" id="GO:0042302">
    <property type="term" value="F:structural constituent of cuticle"/>
    <property type="evidence" value="ECO:0007669"/>
    <property type="project" value="UniProtKB-UniRule"/>
</dbReference>
<accession>A0A182FHC7</accession>
<evidence type="ECO:0000256" key="4">
    <source>
        <dbReference type="SAM" id="MobiDB-lite"/>
    </source>
</evidence>
<dbReference type="VEuPathDB" id="VectorBase:AALB20_031699"/>
<evidence type="ECO:0000256" key="3">
    <source>
        <dbReference type="ARBA" id="ARBA00022737"/>
    </source>
</evidence>
<reference evidence="5" key="2">
    <citation type="submission" date="2022-08" db="UniProtKB">
        <authorList>
            <consortium name="EnsemblMetazoa"/>
        </authorList>
    </citation>
    <scope>IDENTIFICATION</scope>
    <source>
        <strain evidence="5">STECLA/ALBI9_A</strain>
    </source>
</reference>
<feature type="compositionally biased region" description="Polar residues" evidence="4">
    <location>
        <begin position="1017"/>
        <end position="1031"/>
    </location>
</feature>
<dbReference type="Pfam" id="PF00379">
    <property type="entry name" value="Chitin_bind_4"/>
    <property type="match status" value="2"/>
</dbReference>